<evidence type="ECO:0000259" key="3">
    <source>
        <dbReference type="PROSITE" id="PS51186"/>
    </source>
</evidence>
<dbReference type="InterPro" id="IPR016181">
    <property type="entry name" value="Acyl_CoA_acyltransferase"/>
</dbReference>
<dbReference type="InterPro" id="IPR050832">
    <property type="entry name" value="Bact_Acetyltransf"/>
</dbReference>
<keyword evidence="1" id="KW-0808">Transferase</keyword>
<comment type="caution">
    <text evidence="4">The sequence shown here is derived from an EMBL/GenBank/DDBJ whole genome shotgun (WGS) entry which is preliminary data.</text>
</comment>
<dbReference type="Pfam" id="PF00583">
    <property type="entry name" value="Acetyltransf_1"/>
    <property type="match status" value="1"/>
</dbReference>
<reference evidence="4 5" key="1">
    <citation type="submission" date="2020-10" db="EMBL/GenBank/DDBJ databases">
        <title>The genome sequence of Chitinilyticum litopenaei 4Y14.</title>
        <authorList>
            <person name="Liu Y."/>
        </authorList>
    </citation>
    <scope>NUCLEOTIDE SEQUENCE [LARGE SCALE GENOMIC DNA]</scope>
    <source>
        <strain evidence="4 5">4Y14</strain>
    </source>
</reference>
<dbReference type="EMBL" id="JADFUA010000001">
    <property type="protein sequence ID" value="MBE9607938.1"/>
    <property type="molecule type" value="Genomic_DNA"/>
</dbReference>
<organism evidence="4 5">
    <name type="scientific">Chitinilyticum piscinae</name>
    <dbReference type="NCBI Taxonomy" id="2866724"/>
    <lineage>
        <taxon>Bacteria</taxon>
        <taxon>Pseudomonadati</taxon>
        <taxon>Pseudomonadota</taxon>
        <taxon>Betaproteobacteria</taxon>
        <taxon>Neisseriales</taxon>
        <taxon>Chitinibacteraceae</taxon>
        <taxon>Chitinilyticum</taxon>
    </lineage>
</organism>
<keyword evidence="2" id="KW-0012">Acyltransferase</keyword>
<dbReference type="SUPFAM" id="SSF55729">
    <property type="entry name" value="Acyl-CoA N-acyltransferases (Nat)"/>
    <property type="match status" value="1"/>
</dbReference>
<dbReference type="Gene3D" id="3.40.630.30">
    <property type="match status" value="1"/>
</dbReference>
<sequence>MTFSAMLPRPARADDFTTIVAWPQDVIELRNLFPRARWPAELDALAAHLAEHSDGLVLADHRDQPVAYASFYNVQHSGRVWIGHLIIHPAWRRQGLGARLLREMEELAARQFSATEIATICFADNVGARVFYQRQGFRAEGWETRLDHREEPIRVLRLVRGLPVGKAACETAANQAK</sequence>
<evidence type="ECO:0000256" key="2">
    <source>
        <dbReference type="ARBA" id="ARBA00023315"/>
    </source>
</evidence>
<dbReference type="Proteomes" id="UP000604481">
    <property type="component" value="Unassembled WGS sequence"/>
</dbReference>
<dbReference type="PROSITE" id="PS51186">
    <property type="entry name" value="GNAT"/>
    <property type="match status" value="1"/>
</dbReference>
<keyword evidence="5" id="KW-1185">Reference proteome</keyword>
<evidence type="ECO:0000313" key="4">
    <source>
        <dbReference type="EMBL" id="MBE9607938.1"/>
    </source>
</evidence>
<evidence type="ECO:0000313" key="5">
    <source>
        <dbReference type="Proteomes" id="UP000604481"/>
    </source>
</evidence>
<proteinExistence type="predicted"/>
<accession>A0A8J7FEI4</accession>
<dbReference type="CDD" id="cd04301">
    <property type="entry name" value="NAT_SF"/>
    <property type="match status" value="1"/>
</dbReference>
<protein>
    <submittedName>
        <fullName evidence="4">GNAT family N-acetyltransferase</fullName>
    </submittedName>
</protein>
<feature type="domain" description="N-acetyltransferase" evidence="3">
    <location>
        <begin position="17"/>
        <end position="163"/>
    </location>
</feature>
<dbReference type="InterPro" id="IPR000182">
    <property type="entry name" value="GNAT_dom"/>
</dbReference>
<name>A0A8J7FEI4_9NEIS</name>
<dbReference type="PANTHER" id="PTHR43877">
    <property type="entry name" value="AMINOALKYLPHOSPHONATE N-ACETYLTRANSFERASE-RELATED-RELATED"/>
    <property type="match status" value="1"/>
</dbReference>
<dbReference type="AlphaFoldDB" id="A0A8J7FEI4"/>
<gene>
    <name evidence="4" type="ORF">INR99_01110</name>
</gene>
<dbReference type="GO" id="GO:0016747">
    <property type="term" value="F:acyltransferase activity, transferring groups other than amino-acyl groups"/>
    <property type="evidence" value="ECO:0007669"/>
    <property type="project" value="InterPro"/>
</dbReference>
<evidence type="ECO:0000256" key="1">
    <source>
        <dbReference type="ARBA" id="ARBA00022679"/>
    </source>
</evidence>